<evidence type="ECO:0000256" key="3">
    <source>
        <dbReference type="SAM" id="MobiDB-lite"/>
    </source>
</evidence>
<feature type="region of interest" description="Disordered" evidence="3">
    <location>
        <begin position="514"/>
        <end position="566"/>
    </location>
</feature>
<organism evidence="5 6">
    <name type="scientific">Wickerhamomyces mucosus</name>
    <dbReference type="NCBI Taxonomy" id="1378264"/>
    <lineage>
        <taxon>Eukaryota</taxon>
        <taxon>Fungi</taxon>
        <taxon>Dikarya</taxon>
        <taxon>Ascomycota</taxon>
        <taxon>Saccharomycotina</taxon>
        <taxon>Saccharomycetes</taxon>
        <taxon>Phaffomycetales</taxon>
        <taxon>Wickerhamomycetaceae</taxon>
        <taxon>Wickerhamomyces</taxon>
    </lineage>
</organism>
<dbReference type="InterPro" id="IPR034352">
    <property type="entry name" value="Rim4_RRM1"/>
</dbReference>
<feature type="region of interest" description="Disordered" evidence="3">
    <location>
        <begin position="1"/>
        <end position="65"/>
    </location>
</feature>
<dbReference type="OrthoDB" id="410044at2759"/>
<feature type="compositionally biased region" description="Basic and acidic residues" evidence="3">
    <location>
        <begin position="94"/>
        <end position="103"/>
    </location>
</feature>
<gene>
    <name evidence="5" type="ORF">WICMUC_005865</name>
</gene>
<comment type="caution">
    <text evidence="5">The sequence shown here is derived from an EMBL/GenBank/DDBJ whole genome shotgun (WGS) entry which is preliminary data.</text>
</comment>
<reference evidence="5" key="1">
    <citation type="journal article" date="2021" name="Open Biol.">
        <title>Shared evolutionary footprints suggest mitochondrial oxidative damage underlies multiple complex I losses in fungi.</title>
        <authorList>
            <person name="Schikora-Tamarit M.A."/>
            <person name="Marcet-Houben M."/>
            <person name="Nosek J."/>
            <person name="Gabaldon T."/>
        </authorList>
    </citation>
    <scope>NUCLEOTIDE SEQUENCE</scope>
    <source>
        <strain evidence="5">CBS6341</strain>
    </source>
</reference>
<evidence type="ECO:0000313" key="5">
    <source>
        <dbReference type="EMBL" id="KAH3663926.1"/>
    </source>
</evidence>
<accession>A0A9P8P2Q1</accession>
<dbReference type="AlphaFoldDB" id="A0A9P8P2Q1"/>
<feature type="region of interest" description="Disordered" evidence="3">
    <location>
        <begin position="451"/>
        <end position="475"/>
    </location>
</feature>
<evidence type="ECO:0000259" key="4">
    <source>
        <dbReference type="PROSITE" id="PS50102"/>
    </source>
</evidence>
<dbReference type="Gene3D" id="3.30.70.330">
    <property type="match status" value="3"/>
</dbReference>
<feature type="domain" description="RRM" evidence="4">
    <location>
        <begin position="109"/>
        <end position="188"/>
    </location>
</feature>
<sequence length="704" mass="78626">MNTQRDQVTVPSQSIPIGSGDSVKSDNDGGSELNRDLNSKEFSQLLPTTFSASEDSDAENDEGAEFDDDINEDEMLQLIEDPNITLTNPNDFESESHDQEGTYRGRPSSCVFVASLAASLTDDQLSMSVTKHFEKWGELALVKVLRDPSNRPYAFVQYTTDEDARRALDEGHSSILDGRAIRCEPAKVNRTLYIATFNGLNISSKDLKDALEEFGEIEQMTGDSDSGFRKSNSNKAWFCKFAYRDDAIRAYADLRADPNWIVEWAQNIDRPSNSTASKIYSFGKFNDEQEVVIDKYSVFVGQLDSKVTKEKLDERFSRHGKVIDIVLVLRPGNNFAFIKFATEKAAGAAVERENHAVFLDKTMHVQYREIHHKKSKSTNPSLPRLNLAPPPVNLPYRRRSLGSNMYGNSKQAYGYNPLKHYQQIVSNNSVIYHPSSSDTIISSASHSTTHGKKIVSTSTNATSVEPLPNLSSSASRQNRFKLALTRSISFDNDSLMKSQHKGFYNSNQVYSINEARDDQHTATFSRTPSKLDYGENSQSKNTPFSSPSNHTVNSSQGENKSLYSSSTVSVLEHQLHEASLNEHNRYKGANSMLGCSPSSCYYYAPVSSHNVPPPGPLIPKDNYLYDPSSTYLAYASYPYYYPNSSLIDYAPSSLNPTAQIQPAPYYMYYSVSQAPGFSTNRSSASVDEIKSFQPLTDKPEELNY</sequence>
<keyword evidence="6" id="KW-1185">Reference proteome</keyword>
<dbReference type="InterPro" id="IPR012677">
    <property type="entry name" value="Nucleotide-bd_a/b_plait_sf"/>
</dbReference>
<reference evidence="5" key="2">
    <citation type="submission" date="2021-01" db="EMBL/GenBank/DDBJ databases">
        <authorList>
            <person name="Schikora-Tamarit M.A."/>
        </authorList>
    </citation>
    <scope>NUCLEOTIDE SEQUENCE</scope>
    <source>
        <strain evidence="5">CBS6341</strain>
    </source>
</reference>
<dbReference type="SUPFAM" id="SSF54928">
    <property type="entry name" value="RNA-binding domain, RBD"/>
    <property type="match status" value="2"/>
</dbReference>
<dbReference type="GO" id="GO:0003723">
    <property type="term" value="F:RNA binding"/>
    <property type="evidence" value="ECO:0007669"/>
    <property type="project" value="UniProtKB-UniRule"/>
</dbReference>
<dbReference type="Proteomes" id="UP000769528">
    <property type="component" value="Unassembled WGS sequence"/>
</dbReference>
<feature type="compositionally biased region" description="Basic and acidic residues" evidence="3">
    <location>
        <begin position="23"/>
        <end position="39"/>
    </location>
</feature>
<feature type="domain" description="RRM" evidence="4">
    <location>
        <begin position="296"/>
        <end position="370"/>
    </location>
</feature>
<evidence type="ECO:0000256" key="1">
    <source>
        <dbReference type="ARBA" id="ARBA00022884"/>
    </source>
</evidence>
<feature type="compositionally biased region" description="Polar residues" evidence="3">
    <location>
        <begin position="1"/>
        <end position="16"/>
    </location>
</feature>
<protein>
    <recommendedName>
        <fullName evidence="4">RRM domain-containing protein</fullName>
    </recommendedName>
</protein>
<feature type="compositionally biased region" description="Polar residues" evidence="3">
    <location>
        <begin position="455"/>
        <end position="475"/>
    </location>
</feature>
<dbReference type="CDD" id="cd12453">
    <property type="entry name" value="RRM1_RIM4_like"/>
    <property type="match status" value="1"/>
</dbReference>
<evidence type="ECO:0000256" key="2">
    <source>
        <dbReference type="PROSITE-ProRule" id="PRU00176"/>
    </source>
</evidence>
<feature type="compositionally biased region" description="Acidic residues" evidence="3">
    <location>
        <begin position="54"/>
        <end position="65"/>
    </location>
</feature>
<dbReference type="InterPro" id="IPR000504">
    <property type="entry name" value="RRM_dom"/>
</dbReference>
<keyword evidence="1 2" id="KW-0694">RNA-binding</keyword>
<proteinExistence type="predicted"/>
<feature type="region of interest" description="Disordered" evidence="3">
    <location>
        <begin position="84"/>
        <end position="104"/>
    </location>
</feature>
<feature type="compositionally biased region" description="Polar residues" evidence="3">
    <location>
        <begin position="535"/>
        <end position="566"/>
    </location>
</feature>
<dbReference type="PANTHER" id="PTHR21245">
    <property type="entry name" value="HETEROGENEOUS NUCLEAR RIBONUCLEOPROTEIN"/>
    <property type="match status" value="1"/>
</dbReference>
<feature type="domain" description="RRM" evidence="4">
    <location>
        <begin position="190"/>
        <end position="267"/>
    </location>
</feature>
<feature type="compositionally biased region" description="Polar residues" evidence="3">
    <location>
        <begin position="40"/>
        <end position="53"/>
    </location>
</feature>
<dbReference type="Pfam" id="PF00076">
    <property type="entry name" value="RRM_1"/>
    <property type="match status" value="2"/>
</dbReference>
<name>A0A9P8P2Q1_9ASCO</name>
<dbReference type="InterPro" id="IPR035979">
    <property type="entry name" value="RBD_domain_sf"/>
</dbReference>
<dbReference type="EMBL" id="JAEUBF010001524">
    <property type="protein sequence ID" value="KAH3663926.1"/>
    <property type="molecule type" value="Genomic_DNA"/>
</dbReference>
<dbReference type="PROSITE" id="PS50102">
    <property type="entry name" value="RRM"/>
    <property type="match status" value="3"/>
</dbReference>
<dbReference type="SMART" id="SM00360">
    <property type="entry name" value="RRM"/>
    <property type="match status" value="2"/>
</dbReference>
<evidence type="ECO:0000313" key="6">
    <source>
        <dbReference type="Proteomes" id="UP000769528"/>
    </source>
</evidence>